<reference evidence="1 2" key="1">
    <citation type="submission" date="2018-04" db="EMBL/GenBank/DDBJ databases">
        <title>Novel Campyloabacter and Helicobacter Species and Strains.</title>
        <authorList>
            <person name="Mannion A.J."/>
            <person name="Shen Z."/>
            <person name="Fox J.G."/>
        </authorList>
    </citation>
    <scope>NUCLEOTIDE SEQUENCE [LARGE SCALE GENOMIC DNA]</scope>
    <source>
        <strain evidence="1 2">MIT 99-5101</strain>
    </source>
</reference>
<dbReference type="PANTHER" id="PTHR35866:SF1">
    <property type="entry name" value="YKGJ FAMILY CYSTEINE CLUSTER PROTEIN"/>
    <property type="match status" value="1"/>
</dbReference>
<keyword evidence="2" id="KW-1185">Reference proteome</keyword>
<evidence type="ECO:0000313" key="2">
    <source>
        <dbReference type="Proteomes" id="UP000256650"/>
    </source>
</evidence>
<proteinExistence type="predicted"/>
<dbReference type="RefSeq" id="WP_115551486.1">
    <property type="nucleotide sequence ID" value="NZ_CAONBV010000158.1"/>
</dbReference>
<dbReference type="Pfam" id="PF03692">
    <property type="entry name" value="CxxCxxCC"/>
    <property type="match status" value="1"/>
</dbReference>
<accession>A0A3D8ICT3</accession>
<dbReference type="AlphaFoldDB" id="A0A3D8ICT3"/>
<sequence length="122" mass="14022">MLKDSDFSFGFDSSKCEQCGGKCCTGEAGYIFVTPQEIQGIAQFLGLEFDTFCQKFVKKVGYRYSLCEILESNGAYSCVFFKNGRCQIYQKRPAQCVRFPFWDCYKEEWADLLKECIGVVKK</sequence>
<dbReference type="OrthoDB" id="9810361at2"/>
<dbReference type="EMBL" id="NXLS01000004">
    <property type="protein sequence ID" value="RDU62952.1"/>
    <property type="molecule type" value="Genomic_DNA"/>
</dbReference>
<protein>
    <submittedName>
        <fullName evidence="1">Zinc/iron-chelating domain-containing protein</fullName>
    </submittedName>
</protein>
<dbReference type="PANTHER" id="PTHR35866">
    <property type="entry name" value="PUTATIVE-RELATED"/>
    <property type="match status" value="1"/>
</dbReference>
<comment type="caution">
    <text evidence="1">The sequence shown here is derived from an EMBL/GenBank/DDBJ whole genome shotgun (WGS) entry which is preliminary data.</text>
</comment>
<gene>
    <name evidence="1" type="ORF">CQA43_04815</name>
</gene>
<organism evidence="1 2">
    <name type="scientific">Helicobacter ganmani</name>
    <dbReference type="NCBI Taxonomy" id="60246"/>
    <lineage>
        <taxon>Bacteria</taxon>
        <taxon>Pseudomonadati</taxon>
        <taxon>Campylobacterota</taxon>
        <taxon>Epsilonproteobacteria</taxon>
        <taxon>Campylobacterales</taxon>
        <taxon>Helicobacteraceae</taxon>
        <taxon>Helicobacter</taxon>
    </lineage>
</organism>
<name>A0A3D8ICT3_9HELI</name>
<dbReference type="InterPro" id="IPR005358">
    <property type="entry name" value="Puta_zinc/iron-chelating_dom"/>
</dbReference>
<dbReference type="Proteomes" id="UP000256650">
    <property type="component" value="Unassembled WGS sequence"/>
</dbReference>
<dbReference type="GeneID" id="82535606"/>
<evidence type="ECO:0000313" key="1">
    <source>
        <dbReference type="EMBL" id="RDU62952.1"/>
    </source>
</evidence>